<comment type="similarity">
    <text evidence="1">Belongs to the LysR transcriptional regulatory family.</text>
</comment>
<evidence type="ECO:0000256" key="4">
    <source>
        <dbReference type="ARBA" id="ARBA00023163"/>
    </source>
</evidence>
<dbReference type="GO" id="GO:0005829">
    <property type="term" value="C:cytosol"/>
    <property type="evidence" value="ECO:0007669"/>
    <property type="project" value="TreeGrafter"/>
</dbReference>
<dbReference type="EMBL" id="ASXJ01000083">
    <property type="protein sequence ID" value="ERM02472.1"/>
    <property type="molecule type" value="Genomic_DNA"/>
</dbReference>
<accession>U4VHW1</accession>
<evidence type="ECO:0000313" key="6">
    <source>
        <dbReference type="EMBL" id="ERM02472.1"/>
    </source>
</evidence>
<dbReference type="InterPro" id="IPR036388">
    <property type="entry name" value="WH-like_DNA-bd_sf"/>
</dbReference>
<dbReference type="PANTHER" id="PTHR30419">
    <property type="entry name" value="HTH-TYPE TRANSCRIPTIONAL REGULATOR YBHD"/>
    <property type="match status" value="1"/>
</dbReference>
<keyword evidence="2" id="KW-0805">Transcription regulation</keyword>
<dbReference type="SUPFAM" id="SSF46785">
    <property type="entry name" value="Winged helix' DNA-binding domain"/>
    <property type="match status" value="1"/>
</dbReference>
<dbReference type="Gene3D" id="1.10.10.10">
    <property type="entry name" value="Winged helix-like DNA-binding domain superfamily/Winged helix DNA-binding domain"/>
    <property type="match status" value="1"/>
</dbReference>
<proteinExistence type="inferred from homology"/>
<dbReference type="GO" id="GO:0003700">
    <property type="term" value="F:DNA-binding transcription factor activity"/>
    <property type="evidence" value="ECO:0007669"/>
    <property type="project" value="InterPro"/>
</dbReference>
<name>U4VHW1_9HYPH</name>
<dbReference type="Proteomes" id="UP000016842">
    <property type="component" value="Unassembled WGS sequence"/>
</dbReference>
<protein>
    <submittedName>
        <fullName evidence="6">LysR family transcriptional regulator</fullName>
    </submittedName>
</protein>
<dbReference type="PANTHER" id="PTHR30419:SF8">
    <property type="entry name" value="NITROGEN ASSIMILATION TRANSCRIPTIONAL ACTIVATOR-RELATED"/>
    <property type="match status" value="1"/>
</dbReference>
<comment type="caution">
    <text evidence="6">The sequence shown here is derived from an EMBL/GenBank/DDBJ whole genome shotgun (WGS) entry which is preliminary data.</text>
</comment>
<evidence type="ECO:0000259" key="5">
    <source>
        <dbReference type="PROSITE" id="PS50931"/>
    </source>
</evidence>
<evidence type="ECO:0000256" key="3">
    <source>
        <dbReference type="ARBA" id="ARBA00023125"/>
    </source>
</evidence>
<keyword evidence="3" id="KW-0238">DNA-binding</keyword>
<dbReference type="Pfam" id="PF00126">
    <property type="entry name" value="HTH_1"/>
    <property type="match status" value="1"/>
</dbReference>
<dbReference type="AlphaFoldDB" id="U4VHW1"/>
<dbReference type="Pfam" id="PF03466">
    <property type="entry name" value="LysR_substrate"/>
    <property type="match status" value="1"/>
</dbReference>
<keyword evidence="4" id="KW-0804">Transcription</keyword>
<evidence type="ECO:0000256" key="1">
    <source>
        <dbReference type="ARBA" id="ARBA00009437"/>
    </source>
</evidence>
<sequence>MNLRSFQAFVEVVRQGGFSAAAKAINATQSTVSKAVRQLEDELGGLILLDREVSPSRLTAAGEIVFRRALAMLAEKDDMLAELNELRGLKRGLLRLGLPPIGSSVLFAPVFAAYTKLYPQIDIQLVEHGSRRLEELLLAGDVELAASLLPVGDSFEWQDVRCEPVVALLPTDHAKAQGDGVSLRDIASLPFILFESGFALNHIILDACRSHGLSPNVAVRSSQIDFIVELVAAGMGGIGFLPKMIAEQRHHPGVRIHKINGADVSWHLALIWRKGAFLSHAARAWLELSKARTGAASS</sequence>
<dbReference type="InterPro" id="IPR005119">
    <property type="entry name" value="LysR_subst-bd"/>
</dbReference>
<reference evidence="6 7" key="1">
    <citation type="journal article" date="2014" name="FEMS Microbiol. Lett.">
        <title>Genome sequencing analysis reveals virulence-related gene content of Ochrobactrum intermedium strain 229E, a urease-positive strain isolated from the human gastric niche.</title>
        <authorList>
            <person name="Kulkarni G.J."/>
            <person name="Shetty S."/>
            <person name="Dharne M.S."/>
            <person name="Shouche Y.S."/>
        </authorList>
    </citation>
    <scope>NUCLEOTIDE SEQUENCE [LARGE SCALE GENOMIC DNA]</scope>
    <source>
        <strain evidence="6 7">229E</strain>
    </source>
</reference>
<dbReference type="PATRIC" id="fig|1337887.3.peg.1669"/>
<evidence type="ECO:0000256" key="2">
    <source>
        <dbReference type="ARBA" id="ARBA00023015"/>
    </source>
</evidence>
<dbReference type="InterPro" id="IPR036390">
    <property type="entry name" value="WH_DNA-bd_sf"/>
</dbReference>
<dbReference type="Gene3D" id="3.40.190.290">
    <property type="match status" value="1"/>
</dbReference>
<dbReference type="PROSITE" id="PS50931">
    <property type="entry name" value="HTH_LYSR"/>
    <property type="match status" value="1"/>
</dbReference>
<dbReference type="GO" id="GO:0003677">
    <property type="term" value="F:DNA binding"/>
    <property type="evidence" value="ECO:0007669"/>
    <property type="project" value="UniProtKB-KW"/>
</dbReference>
<dbReference type="InterPro" id="IPR050950">
    <property type="entry name" value="HTH-type_LysR_regulators"/>
</dbReference>
<gene>
    <name evidence="6" type="ORF">Q644_16420</name>
</gene>
<dbReference type="CDD" id="cd08438">
    <property type="entry name" value="PBP2_CidR"/>
    <property type="match status" value="1"/>
</dbReference>
<dbReference type="InterPro" id="IPR000847">
    <property type="entry name" value="LysR_HTH_N"/>
</dbReference>
<organism evidence="6 7">
    <name type="scientific">Brucella intermedia 229E</name>
    <dbReference type="NCBI Taxonomy" id="1337887"/>
    <lineage>
        <taxon>Bacteria</taxon>
        <taxon>Pseudomonadati</taxon>
        <taxon>Pseudomonadota</taxon>
        <taxon>Alphaproteobacteria</taxon>
        <taxon>Hyphomicrobiales</taxon>
        <taxon>Brucellaceae</taxon>
        <taxon>Brucella/Ochrobactrum group</taxon>
        <taxon>Brucella</taxon>
    </lineage>
</organism>
<evidence type="ECO:0000313" key="7">
    <source>
        <dbReference type="Proteomes" id="UP000016842"/>
    </source>
</evidence>
<dbReference type="SUPFAM" id="SSF53850">
    <property type="entry name" value="Periplasmic binding protein-like II"/>
    <property type="match status" value="1"/>
</dbReference>
<feature type="domain" description="HTH lysR-type" evidence="5">
    <location>
        <begin position="1"/>
        <end position="59"/>
    </location>
</feature>
<dbReference type="FunFam" id="1.10.10.10:FF:000001">
    <property type="entry name" value="LysR family transcriptional regulator"/>
    <property type="match status" value="1"/>
</dbReference>